<organism evidence="2 3">
    <name type="scientific">Gracilibacillus dipsosauri</name>
    <dbReference type="NCBI Taxonomy" id="178340"/>
    <lineage>
        <taxon>Bacteria</taxon>
        <taxon>Bacillati</taxon>
        <taxon>Bacillota</taxon>
        <taxon>Bacilli</taxon>
        <taxon>Bacillales</taxon>
        <taxon>Bacillaceae</taxon>
        <taxon>Gracilibacillus</taxon>
    </lineage>
</organism>
<accession>A0A317L1G7</accession>
<evidence type="ECO:0000313" key="3">
    <source>
        <dbReference type="Proteomes" id="UP000245624"/>
    </source>
</evidence>
<dbReference type="Pfam" id="PF00462">
    <property type="entry name" value="Glutaredoxin"/>
    <property type="match status" value="1"/>
</dbReference>
<dbReference type="Proteomes" id="UP000245624">
    <property type="component" value="Unassembled WGS sequence"/>
</dbReference>
<dbReference type="Gene3D" id="3.40.30.10">
    <property type="entry name" value="Glutaredoxin"/>
    <property type="match status" value="1"/>
</dbReference>
<dbReference type="SUPFAM" id="SSF52833">
    <property type="entry name" value="Thioredoxin-like"/>
    <property type="match status" value="1"/>
</dbReference>
<feature type="domain" description="Glutaredoxin" evidence="1">
    <location>
        <begin position="5"/>
        <end position="50"/>
    </location>
</feature>
<dbReference type="EMBL" id="QGTD01000013">
    <property type="protein sequence ID" value="PWU67629.1"/>
    <property type="molecule type" value="Genomic_DNA"/>
</dbReference>
<dbReference type="InterPro" id="IPR002109">
    <property type="entry name" value="Glutaredoxin"/>
</dbReference>
<reference evidence="2 3" key="1">
    <citation type="submission" date="2018-05" db="EMBL/GenBank/DDBJ databases">
        <title>Genomic analysis of Gracilibacillus dipsosauri DD1 reveals novel features of a salt-tolerant amylase.</title>
        <authorList>
            <person name="Deutch C.E."/>
            <person name="Yang S."/>
        </authorList>
    </citation>
    <scope>NUCLEOTIDE SEQUENCE [LARGE SCALE GENOMIC DNA]</scope>
    <source>
        <strain evidence="2 3">DD1</strain>
    </source>
</reference>
<dbReference type="CDD" id="cd02947">
    <property type="entry name" value="TRX_family"/>
    <property type="match status" value="1"/>
</dbReference>
<proteinExistence type="predicted"/>
<gene>
    <name evidence="2" type="ORF">DLJ74_14325</name>
</gene>
<dbReference type="AlphaFoldDB" id="A0A317L1G7"/>
<evidence type="ECO:0000259" key="1">
    <source>
        <dbReference type="Pfam" id="PF00462"/>
    </source>
</evidence>
<keyword evidence="3" id="KW-1185">Reference proteome</keyword>
<evidence type="ECO:0000313" key="2">
    <source>
        <dbReference type="EMBL" id="PWU67629.1"/>
    </source>
</evidence>
<dbReference type="InterPro" id="IPR036249">
    <property type="entry name" value="Thioredoxin-like_sf"/>
</dbReference>
<dbReference type="OrthoDB" id="9814618at2"/>
<name>A0A317L1G7_9BACI</name>
<sequence length="87" mass="10101">MKLMLLKTKACPKCEVVYRFLSQMDVPFQVIDLVDQQEMAESYKVMSVPTTILLDNLNRELNRCIGVNPMELEEMVHIMKKGEESHV</sequence>
<comment type="caution">
    <text evidence="2">The sequence shown here is derived from an EMBL/GenBank/DDBJ whole genome shotgun (WGS) entry which is preliminary data.</text>
</comment>
<protein>
    <submittedName>
        <fullName evidence="2">Thiol reductase thioredoxin</fullName>
    </submittedName>
</protein>